<gene>
    <name evidence="3" type="ORF">F6B93_02605</name>
</gene>
<dbReference type="PANTHER" id="PTHR39338">
    <property type="entry name" value="BLL5662 PROTEIN-RELATED"/>
    <property type="match status" value="1"/>
</dbReference>
<feature type="region of interest" description="Disordered" evidence="1">
    <location>
        <begin position="111"/>
        <end position="144"/>
    </location>
</feature>
<dbReference type="SMART" id="SM00327">
    <property type="entry name" value="VWA"/>
    <property type="match status" value="1"/>
</dbReference>
<dbReference type="Pfam" id="PF05762">
    <property type="entry name" value="VWA_CoxE"/>
    <property type="match status" value="1"/>
</dbReference>
<dbReference type="RefSeq" id="WP_211697598.1">
    <property type="nucleotide sequence ID" value="NZ_CP046600.1"/>
</dbReference>
<dbReference type="Proteomes" id="UP000682202">
    <property type="component" value="Chromosome"/>
</dbReference>
<dbReference type="InterPro" id="IPR002035">
    <property type="entry name" value="VWF_A"/>
</dbReference>
<dbReference type="InterPro" id="IPR011195">
    <property type="entry name" value="UCP010256"/>
</dbReference>
<evidence type="ECO:0000256" key="1">
    <source>
        <dbReference type="SAM" id="MobiDB-lite"/>
    </source>
</evidence>
<keyword evidence="4" id="KW-1185">Reference proteome</keyword>
<dbReference type="InterPro" id="IPR036465">
    <property type="entry name" value="vWFA_dom_sf"/>
</dbReference>
<dbReference type="InterPro" id="IPR008912">
    <property type="entry name" value="Uncharacterised_CoxE"/>
</dbReference>
<dbReference type="CDD" id="cd00198">
    <property type="entry name" value="vWFA"/>
    <property type="match status" value="1"/>
</dbReference>
<dbReference type="PANTHER" id="PTHR39338:SF6">
    <property type="entry name" value="BLL5662 PROTEIN"/>
    <property type="match status" value="1"/>
</dbReference>
<name>A0A975JUU9_9MYCO</name>
<evidence type="ECO:0000313" key="3">
    <source>
        <dbReference type="EMBL" id="QUR66120.1"/>
    </source>
</evidence>
<proteinExistence type="predicted"/>
<dbReference type="PIRSF" id="PIRSF010256">
    <property type="entry name" value="CoxE_vWa"/>
    <property type="match status" value="1"/>
</dbReference>
<dbReference type="AlphaFoldDB" id="A0A975JUU9"/>
<dbReference type="EMBL" id="CP046600">
    <property type="protein sequence ID" value="QUR66120.1"/>
    <property type="molecule type" value="Genomic_DNA"/>
</dbReference>
<sequence length="413" mass="44615">MTTPLLLRGVDLAAFAAATVARLRGAGVLVSASGPASLVAALRQLVPHTPTSLYWAARITLVNRREDVAAFDAVFASVFGVFGTDEPDGASRAASSLPLAGPRAPAAGVVHRADGRSSARQAQDLPWTTRQPVAASADRDEPGIQLPDLLPSRIAALADEPFDQFDPDDLRLLGGWLEATVARWPRRRSLRHESSPHGKRIDLRATMNASRSTGWESLLLARTRPRRRPRRVVLVCDVSRSMQPFAAIYLHLMRAAVLRQARIRPEVFAFSTSLTRLTAVLSHRSAEVALERANAKVSDRYGGTFIGRSIGALLAPPYGNALRGAVVIIASDGWDSDPPDVLERELARVRRRAEVLVWLNPRAAHGEFVPLAGSMAAALPHCDLFLPAHSLSGLQELLSALAGDPRTRTSFHA</sequence>
<evidence type="ECO:0000259" key="2">
    <source>
        <dbReference type="SMART" id="SM00327"/>
    </source>
</evidence>
<protein>
    <submittedName>
        <fullName evidence="3">VWA domain-containing protein</fullName>
    </submittedName>
</protein>
<evidence type="ECO:0000313" key="4">
    <source>
        <dbReference type="Proteomes" id="UP000682202"/>
    </source>
</evidence>
<feature type="domain" description="VWFA" evidence="2">
    <location>
        <begin position="229"/>
        <end position="392"/>
    </location>
</feature>
<organism evidence="3 4">
    <name type="scientific">Mycobacterium spongiae</name>
    <dbReference type="NCBI Taxonomy" id="886343"/>
    <lineage>
        <taxon>Bacteria</taxon>
        <taxon>Bacillati</taxon>
        <taxon>Actinomycetota</taxon>
        <taxon>Actinomycetes</taxon>
        <taxon>Mycobacteriales</taxon>
        <taxon>Mycobacteriaceae</taxon>
        <taxon>Mycobacterium</taxon>
    </lineage>
</organism>
<reference evidence="3" key="1">
    <citation type="submission" date="2019-12" db="EMBL/GenBank/DDBJ databases">
        <title>Mycobacterium spongiae sp. nov.</title>
        <authorList>
            <person name="Stinear T."/>
        </authorList>
    </citation>
    <scope>NUCLEOTIDE SEQUENCE</scope>
    <source>
        <strain evidence="3">FSD4b-SM</strain>
    </source>
</reference>
<dbReference type="KEGG" id="mspg:F6B93_02605"/>
<accession>A0A975JUU9</accession>
<feature type="compositionally biased region" description="Polar residues" evidence="1">
    <location>
        <begin position="118"/>
        <end position="131"/>
    </location>
</feature>
<dbReference type="SUPFAM" id="SSF53300">
    <property type="entry name" value="vWA-like"/>
    <property type="match status" value="1"/>
</dbReference>